<evidence type="ECO:0000313" key="24">
    <source>
        <dbReference type="Proteomes" id="UP000267268"/>
    </source>
</evidence>
<dbReference type="GO" id="GO:0042128">
    <property type="term" value="P:nitrate assimilation"/>
    <property type="evidence" value="ECO:0007669"/>
    <property type="project" value="UniProtKB-UniRule"/>
</dbReference>
<dbReference type="InterPro" id="IPR006067">
    <property type="entry name" value="NO2/SO3_Rdtase_4Fe4S_dom"/>
</dbReference>
<dbReference type="Pfam" id="PF18267">
    <property type="entry name" value="Rubredoxin_C"/>
    <property type="match status" value="1"/>
</dbReference>
<dbReference type="CDD" id="cd19944">
    <property type="entry name" value="NirB_Fer2_BFD-like_2"/>
    <property type="match status" value="1"/>
</dbReference>
<feature type="binding site" evidence="17">
    <location>
        <position position="636"/>
    </location>
    <ligand>
        <name>[4Fe-4S] cluster</name>
        <dbReference type="ChEBI" id="CHEBI:49883"/>
    </ligand>
</feature>
<reference evidence="23 24" key="1">
    <citation type="submission" date="2018-12" db="EMBL/GenBank/DDBJ databases">
        <title>Flammeovirga pectinis sp. nov., isolated from the gut of the Korean scallop, Patinopecten yessoensis.</title>
        <authorList>
            <person name="Bae J.-W."/>
            <person name="Jeong Y.-S."/>
            <person name="Kang W."/>
        </authorList>
    </citation>
    <scope>NUCLEOTIDE SEQUENCE [LARGE SCALE GENOMIC DNA]</scope>
    <source>
        <strain evidence="23 24">L12M1</strain>
    </source>
</reference>
<dbReference type="PRINTS" id="PR00411">
    <property type="entry name" value="PNDRDTASEI"/>
</dbReference>
<dbReference type="PRINTS" id="PR00397">
    <property type="entry name" value="SIROHAEM"/>
</dbReference>
<feature type="domain" description="Nitrite/Sulfite reductase ferredoxin-like" evidence="19">
    <location>
        <begin position="555"/>
        <end position="615"/>
    </location>
</feature>
<evidence type="ECO:0000256" key="1">
    <source>
        <dbReference type="ARBA" id="ARBA00001974"/>
    </source>
</evidence>
<dbReference type="InterPro" id="IPR016156">
    <property type="entry name" value="FAD/NAD-linked_Rdtase_dimer_sf"/>
</dbReference>
<dbReference type="InterPro" id="IPR036136">
    <property type="entry name" value="Nit/Sulf_reduc_fer-like_dom_sf"/>
</dbReference>
<dbReference type="GO" id="GO:0020037">
    <property type="term" value="F:heme binding"/>
    <property type="evidence" value="ECO:0007669"/>
    <property type="project" value="InterPro"/>
</dbReference>
<evidence type="ECO:0000259" key="21">
    <source>
        <dbReference type="Pfam" id="PF07992"/>
    </source>
</evidence>
<feature type="binding site" description="axial binding residue" evidence="17">
    <location>
        <position position="680"/>
    </location>
    <ligand>
        <name>siroheme</name>
        <dbReference type="ChEBI" id="CHEBI:60052"/>
    </ligand>
    <ligandPart>
        <name>Fe</name>
        <dbReference type="ChEBI" id="CHEBI:18248"/>
    </ligandPart>
</feature>
<keyword evidence="11 17" id="KW-0408">Iron</keyword>
<comment type="cofactor">
    <cofactor evidence="14">
        <name>[2Fe-2S] cluster</name>
        <dbReference type="ChEBI" id="CHEBI:190135"/>
    </cofactor>
</comment>
<comment type="similarity">
    <text evidence="3">Belongs to the nitrite and sulfite reductase 4Fe-4S domain family.</text>
</comment>
<dbReference type="InterPro" id="IPR041854">
    <property type="entry name" value="BFD-like_2Fe2S-bd_dom_sf"/>
</dbReference>
<dbReference type="AlphaFoldDB" id="A0A3S9P361"/>
<evidence type="ECO:0000256" key="6">
    <source>
        <dbReference type="ARBA" id="ARBA00022630"/>
    </source>
</evidence>
<feature type="domain" description="FAD/NAD(P)-binding" evidence="21">
    <location>
        <begin position="3"/>
        <end position="282"/>
    </location>
</feature>
<dbReference type="PRINTS" id="PR00368">
    <property type="entry name" value="FADPNR"/>
</dbReference>
<dbReference type="NCBIfam" id="TIGR02374">
    <property type="entry name" value="nitri_red_nirB"/>
    <property type="match status" value="1"/>
</dbReference>
<dbReference type="UniPathway" id="UPA00653"/>
<dbReference type="SUPFAM" id="SSF51905">
    <property type="entry name" value="FAD/NAD(P)-binding domain"/>
    <property type="match status" value="2"/>
</dbReference>
<dbReference type="OrthoDB" id="9792592at2"/>
<feature type="domain" description="NADH-rubredoxin oxidoreductase C-terminal" evidence="22">
    <location>
        <begin position="317"/>
        <end position="382"/>
    </location>
</feature>
<dbReference type="InterPro" id="IPR006066">
    <property type="entry name" value="NO2/SO3_Rdtase_FeS/sirohaem_BS"/>
</dbReference>
<comment type="pathway">
    <text evidence="2">Nitrogen metabolism; nitrate reduction (assimilation).</text>
</comment>
<dbReference type="InterPro" id="IPR023753">
    <property type="entry name" value="FAD/NAD-binding_dom"/>
</dbReference>
<dbReference type="CDD" id="cd19943">
    <property type="entry name" value="NirB_Fer2_BFD-like_1"/>
    <property type="match status" value="1"/>
</dbReference>
<protein>
    <submittedName>
        <fullName evidence="23">Nitrite reductase large subunit</fullName>
    </submittedName>
</protein>
<dbReference type="InterPro" id="IPR012744">
    <property type="entry name" value="Nitri_red_NirB"/>
</dbReference>
<dbReference type="InterPro" id="IPR007419">
    <property type="entry name" value="BFD-like_2Fe2S-bd_dom"/>
</dbReference>
<comment type="cofactor">
    <cofactor evidence="17">
        <name>[4Fe-4S] cluster</name>
        <dbReference type="ChEBI" id="CHEBI:49883"/>
    </cofactor>
    <text evidence="17">Binds 1 [4Fe-4S] cluster per subunit.</text>
</comment>
<sequence>MTKIVIVGNGMVSYKLCEKLIDKNTTASITVIGEEPRPAYDRVHLSAYFEDENAEKLSMASRDWYKGNGIDLITSEKVSLINREQQTITTHTNSTYSYDYLVLATGSSAFVPPIKGVDKKGVFVYRTIEDLELMMAFGKKAKTAAVLGGGLLGLEAAKAAIDMNLKTSVVEFAPRLMPRQIDEVGGDLLKSKMEDIGIEILLGKATSEIAGDNDIMTGLSFSDDTTLDVDMLIISAGIRPRDELGKAANIKTADRGGFIVNSLMQTNDEKIFAIGECASYENMIYGLVAPGYDMAEVVAEQIANENIDYTFTGCDMSTKLKLIGVDVASFGDPFCENTLHFPITINDQQNGIYKRINISEDGSKLLGGILIGDAEDYNMLHQMFINEMALPPHPQDLIIKATGDGGAAIGVDALPDTAQVCSCENVTKGDICCSIKDDGVTDINGLKKATKAGTGCGGCMPMVNNILEDTLQKMGTVIRKEICEHFTYTRQEMFDIIKVNEIKTYDELLAKYGQGGGCETCKPLVGSLLASIWNDLILKEATIQDTNDRFLANIQKGGSYSVVPRIAGGEITPDKLIVIGEVAKEFDLYTKITGGQRIDLFGAKLNDLPLIWERFIDAGFESGHAYGKSLRTVKSCVGSTWCRFGLHDSVGFAIEIENRYKGLRSPHKLKGGVSGCIRECAEARGKDFGVIATEKGWNLYVGGNGGANPKHAVLLAGDIDKETVIKYIDRYLMFYIKTAEPLQRTAPWLDKLEGGIEYLKQVVVEDSLGIGEQLESDMEVLKAHYSCEWKEAVKNPEIRKRFAHFSNTDQDDPTLKFKRDRDQKFPVAW</sequence>
<accession>A0A3S9P361</accession>
<evidence type="ECO:0000256" key="14">
    <source>
        <dbReference type="ARBA" id="ARBA00034078"/>
    </source>
</evidence>
<dbReference type="FunFam" id="3.50.50.60:FF:000033">
    <property type="entry name" value="Nitrite reductase [NAD(P)H], large subunit"/>
    <property type="match status" value="1"/>
</dbReference>
<evidence type="ECO:0000256" key="5">
    <source>
        <dbReference type="ARBA" id="ARBA00022617"/>
    </source>
</evidence>
<feature type="binding site" evidence="17">
    <location>
        <position position="676"/>
    </location>
    <ligand>
        <name>[4Fe-4S] cluster</name>
        <dbReference type="ChEBI" id="CHEBI:49883"/>
    </ligand>
</feature>
<comment type="cofactor">
    <cofactor evidence="17">
        <name>siroheme</name>
        <dbReference type="ChEBI" id="CHEBI:60052"/>
    </cofactor>
    <text evidence="17">Binds 1 siroheme per subunit.</text>
</comment>
<dbReference type="GO" id="GO:0046872">
    <property type="term" value="F:metal ion binding"/>
    <property type="evidence" value="ECO:0007669"/>
    <property type="project" value="UniProtKB-KW"/>
</dbReference>
<evidence type="ECO:0000256" key="13">
    <source>
        <dbReference type="ARBA" id="ARBA00023063"/>
    </source>
</evidence>
<dbReference type="Pfam" id="PF03460">
    <property type="entry name" value="NIR_SIR_ferr"/>
    <property type="match status" value="1"/>
</dbReference>
<evidence type="ECO:0000256" key="8">
    <source>
        <dbReference type="ARBA" id="ARBA00022723"/>
    </source>
</evidence>
<comment type="cofactor">
    <cofactor evidence="1 16">
        <name>FAD</name>
        <dbReference type="ChEBI" id="CHEBI:57692"/>
    </cofactor>
</comment>
<dbReference type="Gene3D" id="3.30.390.30">
    <property type="match status" value="1"/>
</dbReference>
<feature type="domain" description="Nitrite/sulphite reductase 4Fe-4S" evidence="18">
    <location>
        <begin position="627"/>
        <end position="765"/>
    </location>
</feature>
<evidence type="ECO:0000256" key="12">
    <source>
        <dbReference type="ARBA" id="ARBA00023014"/>
    </source>
</evidence>
<dbReference type="InterPro" id="IPR005117">
    <property type="entry name" value="NiRdtase/SiRdtase_haem-b_fer"/>
</dbReference>
<keyword evidence="13 16" id="KW-0534">Nitrate assimilation</keyword>
<dbReference type="SUPFAM" id="SSF56014">
    <property type="entry name" value="Nitrite and sulphite reductase 4Fe-4S domain-like"/>
    <property type="match status" value="1"/>
</dbReference>
<dbReference type="FunFam" id="1.10.10.1100:FF:000002">
    <property type="entry name" value="Nitrite reductase large subunit"/>
    <property type="match status" value="1"/>
</dbReference>
<evidence type="ECO:0000256" key="11">
    <source>
        <dbReference type="ARBA" id="ARBA00023004"/>
    </source>
</evidence>
<dbReference type="Proteomes" id="UP000267268">
    <property type="component" value="Chromosome 1"/>
</dbReference>
<evidence type="ECO:0000259" key="20">
    <source>
        <dbReference type="Pfam" id="PF04324"/>
    </source>
</evidence>
<organism evidence="23 24">
    <name type="scientific">Flammeovirga pectinis</name>
    <dbReference type="NCBI Taxonomy" id="2494373"/>
    <lineage>
        <taxon>Bacteria</taxon>
        <taxon>Pseudomonadati</taxon>
        <taxon>Bacteroidota</taxon>
        <taxon>Cytophagia</taxon>
        <taxon>Cytophagales</taxon>
        <taxon>Flammeovirgaceae</taxon>
        <taxon>Flammeovirga</taxon>
    </lineage>
</organism>
<dbReference type="GO" id="GO:0050661">
    <property type="term" value="F:NADP binding"/>
    <property type="evidence" value="ECO:0007669"/>
    <property type="project" value="UniProtKB-UniRule"/>
</dbReference>
<evidence type="ECO:0000259" key="22">
    <source>
        <dbReference type="Pfam" id="PF18267"/>
    </source>
</evidence>
<dbReference type="GO" id="GO:0051539">
    <property type="term" value="F:4 iron, 4 sulfur cluster binding"/>
    <property type="evidence" value="ECO:0007669"/>
    <property type="project" value="UniProtKB-KW"/>
</dbReference>
<evidence type="ECO:0000256" key="4">
    <source>
        <dbReference type="ARBA" id="ARBA00022485"/>
    </source>
</evidence>
<name>A0A3S9P361_9BACT</name>
<dbReference type="PANTHER" id="PTHR43809:SF1">
    <property type="entry name" value="NITRITE REDUCTASE (NADH) LARGE SUBUNIT"/>
    <property type="match status" value="1"/>
</dbReference>
<dbReference type="GO" id="GO:0051537">
    <property type="term" value="F:2 iron, 2 sulfur cluster binding"/>
    <property type="evidence" value="ECO:0007669"/>
    <property type="project" value="UniProtKB-KW"/>
</dbReference>
<evidence type="ECO:0000313" key="23">
    <source>
        <dbReference type="EMBL" id="AZQ62614.1"/>
    </source>
</evidence>
<evidence type="ECO:0000259" key="19">
    <source>
        <dbReference type="Pfam" id="PF03460"/>
    </source>
</evidence>
<dbReference type="SUPFAM" id="SSF55124">
    <property type="entry name" value="Nitrite/Sulfite reductase N-terminal domain-like"/>
    <property type="match status" value="1"/>
</dbReference>
<feature type="binding site" evidence="17">
    <location>
        <position position="642"/>
    </location>
    <ligand>
        <name>[4Fe-4S] cluster</name>
        <dbReference type="ChEBI" id="CHEBI:49883"/>
    </ligand>
</feature>
<dbReference type="GO" id="GO:0098809">
    <property type="term" value="F:nitrite reductase activity"/>
    <property type="evidence" value="ECO:0007669"/>
    <property type="project" value="InterPro"/>
</dbReference>
<evidence type="ECO:0000256" key="10">
    <source>
        <dbReference type="ARBA" id="ARBA00023002"/>
    </source>
</evidence>
<feature type="domain" description="BFD-like [2Fe-2S]-binding" evidence="20">
    <location>
        <begin position="420"/>
        <end position="468"/>
    </location>
</feature>
<evidence type="ECO:0000256" key="17">
    <source>
        <dbReference type="PIRSR" id="PIRSR037149-1"/>
    </source>
</evidence>
<comment type="subunit">
    <text evidence="15">Homodimer which associates with NirD.</text>
</comment>
<keyword evidence="12 17" id="KW-0411">Iron-sulfur</keyword>
<evidence type="ECO:0000256" key="16">
    <source>
        <dbReference type="PIRNR" id="PIRNR037149"/>
    </source>
</evidence>
<evidence type="ECO:0000256" key="9">
    <source>
        <dbReference type="ARBA" id="ARBA00022827"/>
    </source>
</evidence>
<dbReference type="InterPro" id="IPR017121">
    <property type="entry name" value="Nitrite_Rdtase_lsu"/>
</dbReference>
<keyword evidence="8 17" id="KW-0479">Metal-binding</keyword>
<dbReference type="Pfam" id="PF04324">
    <property type="entry name" value="Fer2_BFD"/>
    <property type="match status" value="1"/>
</dbReference>
<evidence type="ECO:0000256" key="2">
    <source>
        <dbReference type="ARBA" id="ARBA00005096"/>
    </source>
</evidence>
<dbReference type="KEGG" id="fll:EI427_10305"/>
<dbReference type="Pfam" id="PF07992">
    <property type="entry name" value="Pyr_redox_2"/>
    <property type="match status" value="1"/>
</dbReference>
<dbReference type="GO" id="GO:0015980">
    <property type="term" value="P:energy derivation by oxidation of organic compounds"/>
    <property type="evidence" value="ECO:0007669"/>
    <property type="project" value="UniProtKB-ARBA"/>
</dbReference>
<gene>
    <name evidence="23" type="ORF">EI427_10305</name>
</gene>
<dbReference type="InterPro" id="IPR036188">
    <property type="entry name" value="FAD/NAD-bd_sf"/>
</dbReference>
<dbReference type="Gene3D" id="3.30.413.10">
    <property type="entry name" value="Sulfite Reductase Hemoprotein, domain 1"/>
    <property type="match status" value="1"/>
</dbReference>
<keyword evidence="5 17" id="KW-0349">Heme</keyword>
<evidence type="ECO:0000256" key="3">
    <source>
        <dbReference type="ARBA" id="ARBA00010429"/>
    </source>
</evidence>
<dbReference type="Gene3D" id="3.50.50.60">
    <property type="entry name" value="FAD/NAD(P)-binding domain"/>
    <property type="match status" value="2"/>
</dbReference>
<keyword evidence="6 16" id="KW-0285">Flavoprotein</keyword>
<keyword evidence="24" id="KW-1185">Reference proteome</keyword>
<dbReference type="InterPro" id="IPR052034">
    <property type="entry name" value="NasD-like"/>
</dbReference>
<dbReference type="FunFam" id="3.30.413.10:FF:000007">
    <property type="entry name" value="Nitrite reductase [NAD(P)H] large subunit"/>
    <property type="match status" value="1"/>
</dbReference>
<dbReference type="InterPro" id="IPR041575">
    <property type="entry name" value="Rubredoxin_C"/>
</dbReference>
<keyword evidence="4 17" id="KW-0004">4Fe-4S</keyword>
<feature type="binding site" evidence="17">
    <location>
        <position position="680"/>
    </location>
    <ligand>
        <name>[4Fe-4S] cluster</name>
        <dbReference type="ChEBI" id="CHEBI:49883"/>
    </ligand>
</feature>
<dbReference type="NCBIfam" id="NF011565">
    <property type="entry name" value="PRK14989.1"/>
    <property type="match status" value="1"/>
</dbReference>
<evidence type="ECO:0000256" key="7">
    <source>
        <dbReference type="ARBA" id="ARBA00022714"/>
    </source>
</evidence>
<dbReference type="PIRSF" id="PIRSF037149">
    <property type="entry name" value="NirB"/>
    <property type="match status" value="1"/>
</dbReference>
<keyword evidence="10" id="KW-0560">Oxidoreductase</keyword>
<evidence type="ECO:0000256" key="15">
    <source>
        <dbReference type="ARBA" id="ARBA00064211"/>
    </source>
</evidence>
<evidence type="ECO:0000259" key="18">
    <source>
        <dbReference type="Pfam" id="PF01077"/>
    </source>
</evidence>
<dbReference type="Pfam" id="PF01077">
    <property type="entry name" value="NIR_SIR"/>
    <property type="match status" value="1"/>
</dbReference>
<dbReference type="InterPro" id="IPR045854">
    <property type="entry name" value="NO2/SO3_Rdtase_4Fe4S_sf"/>
</dbReference>
<dbReference type="Gene3D" id="1.10.10.1100">
    <property type="entry name" value="BFD-like [2Fe-2S]-binding domain"/>
    <property type="match status" value="1"/>
</dbReference>
<dbReference type="PANTHER" id="PTHR43809">
    <property type="entry name" value="NITRITE REDUCTASE (NADH) LARGE SUBUNIT"/>
    <property type="match status" value="1"/>
</dbReference>
<dbReference type="RefSeq" id="WP_126614291.1">
    <property type="nucleotide sequence ID" value="NZ_CP034562.1"/>
</dbReference>
<keyword evidence="9 16" id="KW-0274">FAD</keyword>
<keyword evidence="7" id="KW-0001">2Fe-2S</keyword>
<dbReference type="GO" id="GO:0050660">
    <property type="term" value="F:flavin adenine dinucleotide binding"/>
    <property type="evidence" value="ECO:0007669"/>
    <property type="project" value="UniProtKB-UniRule"/>
</dbReference>
<dbReference type="EMBL" id="CP034562">
    <property type="protein sequence ID" value="AZQ62614.1"/>
    <property type="molecule type" value="Genomic_DNA"/>
</dbReference>
<dbReference type="PROSITE" id="PS00365">
    <property type="entry name" value="NIR_SIR"/>
    <property type="match status" value="1"/>
</dbReference>
<proteinExistence type="inferred from homology"/>